<organism evidence="6 7">
    <name type="scientific">Natronoflexus pectinivorans</name>
    <dbReference type="NCBI Taxonomy" id="682526"/>
    <lineage>
        <taxon>Bacteria</taxon>
        <taxon>Pseudomonadati</taxon>
        <taxon>Bacteroidota</taxon>
        <taxon>Bacteroidia</taxon>
        <taxon>Marinilabiliales</taxon>
        <taxon>Marinilabiliaceae</taxon>
        <taxon>Natronoflexus</taxon>
    </lineage>
</organism>
<dbReference type="Pfam" id="PF19890">
    <property type="entry name" value="DUF6363"/>
    <property type="match status" value="1"/>
</dbReference>
<dbReference type="PANTHER" id="PTHR14226">
    <property type="entry name" value="NEUROPATHY TARGET ESTERASE/SWISS CHEESE D.MELANOGASTER"/>
    <property type="match status" value="1"/>
</dbReference>
<dbReference type="GO" id="GO:0016787">
    <property type="term" value="F:hydrolase activity"/>
    <property type="evidence" value="ECO:0007669"/>
    <property type="project" value="UniProtKB-UniRule"/>
</dbReference>
<dbReference type="InterPro" id="IPR037483">
    <property type="entry name" value="YjjU-like"/>
</dbReference>
<dbReference type="Proteomes" id="UP000295221">
    <property type="component" value="Unassembled WGS sequence"/>
</dbReference>
<feature type="short sequence motif" description="GXSXG" evidence="4">
    <location>
        <begin position="38"/>
        <end position="42"/>
    </location>
</feature>
<accession>A0A4R2GDF9</accession>
<evidence type="ECO:0000256" key="1">
    <source>
        <dbReference type="ARBA" id="ARBA00022801"/>
    </source>
</evidence>
<reference evidence="6 7" key="1">
    <citation type="submission" date="2019-03" db="EMBL/GenBank/DDBJ databases">
        <title>Genomic Encyclopedia of Type Strains, Phase IV (KMG-IV): sequencing the most valuable type-strain genomes for metagenomic binning, comparative biology and taxonomic classification.</title>
        <authorList>
            <person name="Goeker M."/>
        </authorList>
    </citation>
    <scope>NUCLEOTIDE SEQUENCE [LARGE SCALE GENOMIC DNA]</scope>
    <source>
        <strain evidence="6 7">DSM 24179</strain>
    </source>
</reference>
<evidence type="ECO:0000313" key="7">
    <source>
        <dbReference type="Proteomes" id="UP000295221"/>
    </source>
</evidence>
<evidence type="ECO:0000259" key="5">
    <source>
        <dbReference type="PROSITE" id="PS51635"/>
    </source>
</evidence>
<sequence length="287" mass="33225">MTHNIALVLEGGGFRGIFTAAVLDAFHESELFFNYLIGVSAGAAYSVSYVARQYRRNLEVNRFVNDPRYCSLANFAKTGNYFNWSFIYHEIPLQYVPFDYQVYSQSDSRLKVVVTDIETGLPEYYELRTDSPEEFRDWLSATSALPMISKPIRINGHRYMDGGLSDSIPVAKALADGNDRAVVVLTRPKGYRKKPSRSSWLLRFRYRHYPKLIECIHKRTEEYNATLDLIDRLEVEGRIFVIRPANGNLVSRLENNPQKLELFYNSTLKQMKSELPRLRKWLEDGVL</sequence>
<keyword evidence="3 4" id="KW-0443">Lipid metabolism</keyword>
<dbReference type="InterPro" id="IPR016035">
    <property type="entry name" value="Acyl_Trfase/lysoPLipase"/>
</dbReference>
<dbReference type="SUPFAM" id="SSF52151">
    <property type="entry name" value="FabD/lysophospholipase-like"/>
    <property type="match status" value="1"/>
</dbReference>
<evidence type="ECO:0000256" key="3">
    <source>
        <dbReference type="ARBA" id="ARBA00023098"/>
    </source>
</evidence>
<feature type="domain" description="PNPLA" evidence="5">
    <location>
        <begin position="7"/>
        <end position="174"/>
    </location>
</feature>
<keyword evidence="7" id="KW-1185">Reference proteome</keyword>
<dbReference type="PANTHER" id="PTHR14226:SF25">
    <property type="entry name" value="PHOSPHOESTERASE"/>
    <property type="match status" value="1"/>
</dbReference>
<dbReference type="GO" id="GO:0016042">
    <property type="term" value="P:lipid catabolic process"/>
    <property type="evidence" value="ECO:0007669"/>
    <property type="project" value="UniProtKB-UniRule"/>
</dbReference>
<evidence type="ECO:0000313" key="6">
    <source>
        <dbReference type="EMBL" id="TCO06125.1"/>
    </source>
</evidence>
<dbReference type="InterPro" id="IPR045943">
    <property type="entry name" value="DUF6363"/>
</dbReference>
<proteinExistence type="predicted"/>
<feature type="short sequence motif" description="DGA/G" evidence="4">
    <location>
        <begin position="161"/>
        <end position="163"/>
    </location>
</feature>
<name>A0A4R2GDF9_9BACT</name>
<keyword evidence="2 4" id="KW-0442">Lipid degradation</keyword>
<comment type="caution">
    <text evidence="6">The sequence shown here is derived from an EMBL/GenBank/DDBJ whole genome shotgun (WGS) entry which is preliminary data.</text>
</comment>
<dbReference type="CDD" id="cd07208">
    <property type="entry name" value="Pat_hypo_Ecoli_yjju_like"/>
    <property type="match status" value="1"/>
</dbReference>
<evidence type="ECO:0000256" key="2">
    <source>
        <dbReference type="ARBA" id="ARBA00022963"/>
    </source>
</evidence>
<dbReference type="Gene3D" id="3.40.1090.10">
    <property type="entry name" value="Cytosolic phospholipase A2 catalytic domain"/>
    <property type="match status" value="2"/>
</dbReference>
<dbReference type="AlphaFoldDB" id="A0A4R2GDF9"/>
<feature type="active site" description="Proton acceptor" evidence="4">
    <location>
        <position position="161"/>
    </location>
</feature>
<dbReference type="Pfam" id="PF01734">
    <property type="entry name" value="Patatin"/>
    <property type="match status" value="1"/>
</dbReference>
<dbReference type="EMBL" id="SLWK01000013">
    <property type="protein sequence ID" value="TCO06125.1"/>
    <property type="molecule type" value="Genomic_DNA"/>
</dbReference>
<feature type="active site" description="Nucleophile" evidence="4">
    <location>
        <position position="40"/>
    </location>
</feature>
<evidence type="ECO:0000256" key="4">
    <source>
        <dbReference type="PROSITE-ProRule" id="PRU01161"/>
    </source>
</evidence>
<protein>
    <submittedName>
        <fullName evidence="6">Putative patatin/cPLA2 family phospholipase</fullName>
    </submittedName>
</protein>
<feature type="short sequence motif" description="GXGXXG" evidence="4">
    <location>
        <begin position="11"/>
        <end position="16"/>
    </location>
</feature>
<dbReference type="PROSITE" id="PS51635">
    <property type="entry name" value="PNPLA"/>
    <property type="match status" value="1"/>
</dbReference>
<dbReference type="InterPro" id="IPR002641">
    <property type="entry name" value="PNPLA_dom"/>
</dbReference>
<dbReference type="InterPro" id="IPR050301">
    <property type="entry name" value="NTE"/>
</dbReference>
<keyword evidence="1 4" id="KW-0378">Hydrolase</keyword>
<gene>
    <name evidence="6" type="ORF">EV194_11340</name>
</gene>